<dbReference type="PANTHER" id="PTHR43133:SF50">
    <property type="entry name" value="ECF RNA POLYMERASE SIGMA FACTOR SIGM"/>
    <property type="match status" value="1"/>
</dbReference>
<dbReference type="CDD" id="cd06171">
    <property type="entry name" value="Sigma70_r4"/>
    <property type="match status" value="1"/>
</dbReference>
<dbReference type="InterPro" id="IPR013325">
    <property type="entry name" value="RNA_pol_sigma_r2"/>
</dbReference>
<proteinExistence type="inferred from homology"/>
<dbReference type="InterPro" id="IPR014325">
    <property type="entry name" value="RNA_pol_sigma-E_actinobac"/>
</dbReference>
<feature type="domain" description="RNA polymerase sigma factor 70 region 4 type 2" evidence="8">
    <location>
        <begin position="150"/>
        <end position="200"/>
    </location>
</feature>
<feature type="region of interest" description="Disordered" evidence="6">
    <location>
        <begin position="1"/>
        <end position="45"/>
    </location>
</feature>
<feature type="compositionally biased region" description="Basic and acidic residues" evidence="6">
    <location>
        <begin position="225"/>
        <end position="239"/>
    </location>
</feature>
<dbReference type="InterPro" id="IPR013324">
    <property type="entry name" value="RNA_pol_sigma_r3/r4-like"/>
</dbReference>
<evidence type="ECO:0000256" key="6">
    <source>
        <dbReference type="SAM" id="MobiDB-lite"/>
    </source>
</evidence>
<dbReference type="NCBIfam" id="TIGR02983">
    <property type="entry name" value="SigE-fam_strep"/>
    <property type="match status" value="1"/>
</dbReference>
<keyword evidence="4" id="KW-0238">DNA-binding</keyword>
<evidence type="ECO:0000313" key="10">
    <source>
        <dbReference type="Proteomes" id="UP001500266"/>
    </source>
</evidence>
<evidence type="ECO:0000313" key="9">
    <source>
        <dbReference type="EMBL" id="GAA4135053.1"/>
    </source>
</evidence>
<dbReference type="InterPro" id="IPR039425">
    <property type="entry name" value="RNA_pol_sigma-70-like"/>
</dbReference>
<evidence type="ECO:0000259" key="7">
    <source>
        <dbReference type="Pfam" id="PF04542"/>
    </source>
</evidence>
<accession>A0ABP7YES2</accession>
<dbReference type="NCBIfam" id="TIGR02937">
    <property type="entry name" value="sigma70-ECF"/>
    <property type="match status" value="1"/>
</dbReference>
<keyword evidence="3" id="KW-0731">Sigma factor</keyword>
<evidence type="ECO:0000256" key="1">
    <source>
        <dbReference type="ARBA" id="ARBA00010641"/>
    </source>
</evidence>
<dbReference type="EMBL" id="BAABDO010000017">
    <property type="protein sequence ID" value="GAA4135053.1"/>
    <property type="molecule type" value="Genomic_DNA"/>
</dbReference>
<dbReference type="Pfam" id="PF04542">
    <property type="entry name" value="Sigma70_r2"/>
    <property type="match status" value="1"/>
</dbReference>
<reference evidence="10" key="1">
    <citation type="journal article" date="2019" name="Int. J. Syst. Evol. Microbiol.">
        <title>The Global Catalogue of Microorganisms (GCM) 10K type strain sequencing project: providing services to taxonomists for standard genome sequencing and annotation.</title>
        <authorList>
            <consortium name="The Broad Institute Genomics Platform"/>
            <consortium name="The Broad Institute Genome Sequencing Center for Infectious Disease"/>
            <person name="Wu L."/>
            <person name="Ma J."/>
        </authorList>
    </citation>
    <scope>NUCLEOTIDE SEQUENCE [LARGE SCALE GENOMIC DNA]</scope>
    <source>
        <strain evidence="10">JCM 17316</strain>
    </source>
</reference>
<dbReference type="RefSeq" id="WP_345019179.1">
    <property type="nucleotide sequence ID" value="NZ_BAABDO010000017.1"/>
</dbReference>
<keyword evidence="10" id="KW-1185">Reference proteome</keyword>
<dbReference type="Gene3D" id="1.10.1740.10">
    <property type="match status" value="1"/>
</dbReference>
<dbReference type="InterPro" id="IPR036388">
    <property type="entry name" value="WH-like_DNA-bd_sf"/>
</dbReference>
<dbReference type="InterPro" id="IPR007627">
    <property type="entry name" value="RNA_pol_sigma70_r2"/>
</dbReference>
<gene>
    <name evidence="9" type="ORF">GCM10022416_17340</name>
</gene>
<evidence type="ECO:0000256" key="5">
    <source>
        <dbReference type="ARBA" id="ARBA00023163"/>
    </source>
</evidence>
<dbReference type="Pfam" id="PF08281">
    <property type="entry name" value="Sigma70_r4_2"/>
    <property type="match status" value="1"/>
</dbReference>
<feature type="compositionally biased region" description="Acidic residues" evidence="6">
    <location>
        <begin position="1"/>
        <end position="12"/>
    </location>
</feature>
<dbReference type="InterPro" id="IPR013249">
    <property type="entry name" value="RNA_pol_sigma70_r4_t2"/>
</dbReference>
<comment type="caution">
    <text evidence="9">The sequence shown here is derived from an EMBL/GenBank/DDBJ whole genome shotgun (WGS) entry which is preliminary data.</text>
</comment>
<evidence type="ECO:0000256" key="2">
    <source>
        <dbReference type="ARBA" id="ARBA00023015"/>
    </source>
</evidence>
<dbReference type="SUPFAM" id="SSF88946">
    <property type="entry name" value="Sigma2 domain of RNA polymerase sigma factors"/>
    <property type="match status" value="1"/>
</dbReference>
<dbReference type="PANTHER" id="PTHR43133">
    <property type="entry name" value="RNA POLYMERASE ECF-TYPE SIGMA FACTO"/>
    <property type="match status" value="1"/>
</dbReference>
<name>A0ABP7YES2_9ACTN</name>
<evidence type="ECO:0008006" key="11">
    <source>
        <dbReference type="Google" id="ProtNLM"/>
    </source>
</evidence>
<dbReference type="SUPFAM" id="SSF88659">
    <property type="entry name" value="Sigma3 and sigma4 domains of RNA polymerase sigma factors"/>
    <property type="match status" value="1"/>
</dbReference>
<organism evidence="9 10">
    <name type="scientific">Actinomadura keratinilytica</name>
    <dbReference type="NCBI Taxonomy" id="547461"/>
    <lineage>
        <taxon>Bacteria</taxon>
        <taxon>Bacillati</taxon>
        <taxon>Actinomycetota</taxon>
        <taxon>Actinomycetes</taxon>
        <taxon>Streptosporangiales</taxon>
        <taxon>Thermomonosporaceae</taxon>
        <taxon>Actinomadura</taxon>
    </lineage>
</organism>
<dbReference type="InterPro" id="IPR014284">
    <property type="entry name" value="RNA_pol_sigma-70_dom"/>
</dbReference>
<comment type="similarity">
    <text evidence="1">Belongs to the sigma-70 factor family. ECF subfamily.</text>
</comment>
<dbReference type="Proteomes" id="UP001500266">
    <property type="component" value="Unassembled WGS sequence"/>
</dbReference>
<feature type="domain" description="RNA polymerase sigma-70 region 2" evidence="7">
    <location>
        <begin position="56"/>
        <end position="121"/>
    </location>
</feature>
<evidence type="ECO:0000256" key="4">
    <source>
        <dbReference type="ARBA" id="ARBA00023125"/>
    </source>
</evidence>
<feature type="compositionally biased region" description="Low complexity" evidence="6">
    <location>
        <begin position="18"/>
        <end position="33"/>
    </location>
</feature>
<protein>
    <recommendedName>
        <fullName evidence="11">SigE family RNA polymerase sigma factor</fullName>
    </recommendedName>
</protein>
<sequence>MRSTDDTFDPASDDLASGDPACGDPASGGAAAAGPGGAPPEAERDEEAYRREFRRFFERHHRDLARLAHLMLGDPDSADDLAADALAAAWHRWDRVRGSEHPLAYVRRIVLNMCHSRIRALVRERDRLAALGATVQEHADTPDVPAVLDVRAALQRLPERKRACVVLRFAFDLSEKETARVLGITVGTVKSQTSKGVAELQRALGGPQPPGGEGRGAGPRPRPNARREDRRRADVHPGEDGPADTDGDGGRSGGAQWRRGAVGVLLGAVRAGERPQEGA</sequence>
<keyword evidence="5" id="KW-0804">Transcription</keyword>
<keyword evidence="2" id="KW-0805">Transcription regulation</keyword>
<evidence type="ECO:0000256" key="3">
    <source>
        <dbReference type="ARBA" id="ARBA00023082"/>
    </source>
</evidence>
<feature type="region of interest" description="Disordered" evidence="6">
    <location>
        <begin position="202"/>
        <end position="259"/>
    </location>
</feature>
<evidence type="ECO:0000259" key="8">
    <source>
        <dbReference type="Pfam" id="PF08281"/>
    </source>
</evidence>
<dbReference type="Gene3D" id="1.10.10.10">
    <property type="entry name" value="Winged helix-like DNA-binding domain superfamily/Winged helix DNA-binding domain"/>
    <property type="match status" value="1"/>
</dbReference>